<dbReference type="GO" id="GO:0005524">
    <property type="term" value="F:ATP binding"/>
    <property type="evidence" value="ECO:0007669"/>
    <property type="project" value="InterPro"/>
</dbReference>
<dbReference type="InterPro" id="IPR011114">
    <property type="entry name" value="RuvA_C"/>
</dbReference>
<dbReference type="SUPFAM" id="SSF47781">
    <property type="entry name" value="RuvA domain 2-like"/>
    <property type="match status" value="1"/>
</dbReference>
<dbReference type="HAMAP" id="MF_00031">
    <property type="entry name" value="DNA_HJ_migration_RuvA"/>
    <property type="match status" value="1"/>
</dbReference>
<comment type="function">
    <text evidence="6">The RuvA-RuvB-RuvC complex processes Holliday junction (HJ) DNA during genetic recombination and DNA repair, while the RuvA-RuvB complex plays an important role in the rescue of blocked DNA replication forks via replication fork reversal (RFR). RuvA specifically binds to HJ cruciform DNA, conferring on it an open structure. The RuvB hexamer acts as an ATP-dependent pump, pulling dsDNA into and through the RuvAB complex. HJ branch migration allows RuvC to scan DNA until it finds its consensus sequence, where it cleaves and resolves the cruciform DNA.</text>
</comment>
<dbReference type="Gene3D" id="1.10.150.20">
    <property type="entry name" value="5' to 3' exonuclease, C-terminal subdomain"/>
    <property type="match status" value="1"/>
</dbReference>
<dbReference type="NCBIfam" id="TIGR00084">
    <property type="entry name" value="ruvA"/>
    <property type="match status" value="1"/>
</dbReference>
<dbReference type="GO" id="GO:0009378">
    <property type="term" value="F:four-way junction helicase activity"/>
    <property type="evidence" value="ECO:0007669"/>
    <property type="project" value="InterPro"/>
</dbReference>
<sequence>MISYIKGIVKWCDTRSVLLVAGEVGYRIAVPVFVLEGLKTDAQLELYCYTKLDTRNDTIELYGFPRLEELLFFEQLLTISGVGPRSALGCLSVAKLDDLKRTIAQGDPKLLQKVAGIGKKTAERIIVELREKIGESIGGARGDFFEGDGDAIEALVRLGYRENEVVEVMRALPRTIEGSEARVREALKRLGKQR</sequence>
<dbReference type="GO" id="GO:0006281">
    <property type="term" value="P:DNA repair"/>
    <property type="evidence" value="ECO:0007669"/>
    <property type="project" value="UniProtKB-UniRule"/>
</dbReference>
<comment type="domain">
    <text evidence="6">Has three domains with a flexible linker between the domains II and III and assumes an 'L' shape. Domain III is highly mobile and contacts RuvB.</text>
</comment>
<dbReference type="Gene3D" id="1.10.8.10">
    <property type="entry name" value="DNA helicase RuvA subunit, C-terminal domain"/>
    <property type="match status" value="1"/>
</dbReference>
<dbReference type="SUPFAM" id="SSF50249">
    <property type="entry name" value="Nucleic acid-binding proteins"/>
    <property type="match status" value="1"/>
</dbReference>
<dbReference type="AlphaFoldDB" id="A0A1F7VAP4"/>
<dbReference type="GO" id="GO:0005737">
    <property type="term" value="C:cytoplasm"/>
    <property type="evidence" value="ECO:0007669"/>
    <property type="project" value="UniProtKB-SubCell"/>
</dbReference>
<dbReference type="Proteomes" id="UP000178264">
    <property type="component" value="Unassembled WGS sequence"/>
</dbReference>
<comment type="subcellular location">
    <subcellularLocation>
        <location evidence="6">Cytoplasm</location>
    </subcellularLocation>
</comment>
<evidence type="ECO:0000313" key="9">
    <source>
        <dbReference type="Proteomes" id="UP000178264"/>
    </source>
</evidence>
<dbReference type="Pfam" id="PF07499">
    <property type="entry name" value="RuvA_C"/>
    <property type="match status" value="1"/>
</dbReference>
<accession>A0A1F7VAP4</accession>
<feature type="domain" description="Helix-hairpin-helix DNA-binding motif class 1" evidence="7">
    <location>
        <begin position="74"/>
        <end position="93"/>
    </location>
</feature>
<name>A0A1F7VAP4_9BACT</name>
<organism evidence="8 9">
    <name type="scientific">Candidatus Uhrbacteria bacterium RIFCSPLOWO2_02_FULL_49_11</name>
    <dbReference type="NCBI Taxonomy" id="1802409"/>
    <lineage>
        <taxon>Bacteria</taxon>
        <taxon>Candidatus Uhriibacteriota</taxon>
    </lineage>
</organism>
<dbReference type="SMART" id="SM00278">
    <property type="entry name" value="HhH1"/>
    <property type="match status" value="2"/>
</dbReference>
<dbReference type="InterPro" id="IPR012340">
    <property type="entry name" value="NA-bd_OB-fold"/>
</dbReference>
<dbReference type="InterPro" id="IPR003583">
    <property type="entry name" value="Hlx-hairpin-Hlx_DNA-bd_motif"/>
</dbReference>
<comment type="caution">
    <text evidence="8">The sequence shown here is derived from an EMBL/GenBank/DDBJ whole genome shotgun (WGS) entry which is preliminary data.</text>
</comment>
<dbReference type="CDD" id="cd14332">
    <property type="entry name" value="UBA_RuvA_C"/>
    <property type="match status" value="1"/>
</dbReference>
<dbReference type="EMBL" id="MGER01000074">
    <property type="protein sequence ID" value="OGL87566.1"/>
    <property type="molecule type" value="Genomic_DNA"/>
</dbReference>
<keyword evidence="8" id="KW-0378">Hydrolase</keyword>
<evidence type="ECO:0000256" key="1">
    <source>
        <dbReference type="ARBA" id="ARBA00022490"/>
    </source>
</evidence>
<keyword evidence="5 6" id="KW-0234">DNA repair</keyword>
<reference evidence="8 9" key="1">
    <citation type="journal article" date="2016" name="Nat. Commun.">
        <title>Thousands of microbial genomes shed light on interconnected biogeochemical processes in an aquifer system.</title>
        <authorList>
            <person name="Anantharaman K."/>
            <person name="Brown C.T."/>
            <person name="Hug L.A."/>
            <person name="Sharon I."/>
            <person name="Castelle C.J."/>
            <person name="Probst A.J."/>
            <person name="Thomas B.C."/>
            <person name="Singh A."/>
            <person name="Wilkins M.J."/>
            <person name="Karaoz U."/>
            <person name="Brodie E.L."/>
            <person name="Williams K.H."/>
            <person name="Hubbard S.S."/>
            <person name="Banfield J.F."/>
        </authorList>
    </citation>
    <scope>NUCLEOTIDE SEQUENCE [LARGE SCALE GENOMIC DNA]</scope>
</reference>
<evidence type="ECO:0000259" key="7">
    <source>
        <dbReference type="SMART" id="SM00278"/>
    </source>
</evidence>
<keyword evidence="3 6" id="KW-0238">DNA-binding</keyword>
<dbReference type="GO" id="GO:0009379">
    <property type="term" value="C:Holliday junction helicase complex"/>
    <property type="evidence" value="ECO:0007669"/>
    <property type="project" value="InterPro"/>
</dbReference>
<evidence type="ECO:0000256" key="3">
    <source>
        <dbReference type="ARBA" id="ARBA00023125"/>
    </source>
</evidence>
<evidence type="ECO:0000256" key="2">
    <source>
        <dbReference type="ARBA" id="ARBA00022763"/>
    </source>
</evidence>
<comment type="subunit">
    <text evidence="6">Homotetramer. Forms an RuvA(8)-RuvB(12)-Holliday junction (HJ) complex. HJ DNA is sandwiched between 2 RuvA tetramers; dsDNA enters through RuvA and exits via RuvB. An RuvB hexamer assembles on each DNA strand where it exits the tetramer. Each RuvB hexamer is contacted by two RuvA subunits (via domain III) on 2 adjacent RuvB subunits; this complex drives branch migration. In the full resolvosome a probable DNA-RuvA(4)-RuvB(12)-RuvC(2) complex forms which resolves the HJ.</text>
</comment>
<dbReference type="InterPro" id="IPR036267">
    <property type="entry name" value="RuvA_C_sf"/>
</dbReference>
<dbReference type="GO" id="GO:0000400">
    <property type="term" value="F:four-way junction DNA binding"/>
    <property type="evidence" value="ECO:0007669"/>
    <property type="project" value="UniProtKB-UniRule"/>
</dbReference>
<evidence type="ECO:0000256" key="4">
    <source>
        <dbReference type="ARBA" id="ARBA00023172"/>
    </source>
</evidence>
<gene>
    <name evidence="6" type="primary">ruvA</name>
    <name evidence="8" type="ORF">A3I42_03910</name>
</gene>
<protein>
    <recommendedName>
        <fullName evidence="6">Holliday junction branch migration complex subunit RuvA</fullName>
    </recommendedName>
</protein>
<dbReference type="SUPFAM" id="SSF46929">
    <property type="entry name" value="DNA helicase RuvA subunit, C-terminal domain"/>
    <property type="match status" value="1"/>
</dbReference>
<keyword evidence="8" id="KW-0067">ATP-binding</keyword>
<keyword evidence="2 6" id="KW-0227">DNA damage</keyword>
<comment type="similarity">
    <text evidence="6">Belongs to the RuvA family.</text>
</comment>
<dbReference type="Pfam" id="PF01330">
    <property type="entry name" value="RuvA_N"/>
    <property type="match status" value="1"/>
</dbReference>
<keyword evidence="8" id="KW-0347">Helicase</keyword>
<feature type="domain" description="Helix-hairpin-helix DNA-binding motif class 1" evidence="7">
    <location>
        <begin position="109"/>
        <end position="128"/>
    </location>
</feature>
<evidence type="ECO:0000256" key="6">
    <source>
        <dbReference type="HAMAP-Rule" id="MF_00031"/>
    </source>
</evidence>
<dbReference type="Gene3D" id="2.40.50.140">
    <property type="entry name" value="Nucleic acid-binding proteins"/>
    <property type="match status" value="1"/>
</dbReference>
<keyword evidence="1 6" id="KW-0963">Cytoplasm</keyword>
<dbReference type="InterPro" id="IPR010994">
    <property type="entry name" value="RuvA_2-like"/>
</dbReference>
<keyword evidence="8" id="KW-0547">Nucleotide-binding</keyword>
<dbReference type="InterPro" id="IPR013849">
    <property type="entry name" value="DNA_helicase_Holl-junc_RuvA_I"/>
</dbReference>
<comment type="caution">
    <text evidence="6">Lacks conserved residue(s) required for the propagation of feature annotation.</text>
</comment>
<dbReference type="GO" id="GO:0006310">
    <property type="term" value="P:DNA recombination"/>
    <property type="evidence" value="ECO:0007669"/>
    <property type="project" value="UniProtKB-UniRule"/>
</dbReference>
<proteinExistence type="inferred from homology"/>
<evidence type="ECO:0000313" key="8">
    <source>
        <dbReference type="EMBL" id="OGL87566.1"/>
    </source>
</evidence>
<feature type="region of interest" description="Domain III" evidence="6">
    <location>
        <begin position="150"/>
        <end position="194"/>
    </location>
</feature>
<keyword evidence="4 6" id="KW-0233">DNA recombination</keyword>
<dbReference type="InterPro" id="IPR000085">
    <property type="entry name" value="RuvA"/>
</dbReference>
<evidence type="ECO:0000256" key="5">
    <source>
        <dbReference type="ARBA" id="ARBA00023204"/>
    </source>
</evidence>
<dbReference type="GO" id="GO:0048476">
    <property type="term" value="C:Holliday junction resolvase complex"/>
    <property type="evidence" value="ECO:0007669"/>
    <property type="project" value="UniProtKB-UniRule"/>
</dbReference>
<dbReference type="Pfam" id="PF14520">
    <property type="entry name" value="HHH_5"/>
    <property type="match status" value="1"/>
</dbReference>